<proteinExistence type="predicted"/>
<comment type="caution">
    <text evidence="3">The sequence shown here is derived from an EMBL/GenBank/DDBJ whole genome shotgun (WGS) entry which is preliminary data.</text>
</comment>
<sequence>MCGRRSRRRRCGPSPRPSPPTSPPSDDPERFKHARDVEPYLGLTPTRYQSRETDRHGRISKCGDAFTRTYLYEAANVLLTRCSGSRR</sequence>
<organism evidence="3 4">
    <name type="scientific">Belnapia arida</name>
    <dbReference type="NCBI Taxonomy" id="2804533"/>
    <lineage>
        <taxon>Bacteria</taxon>
        <taxon>Pseudomonadati</taxon>
        <taxon>Pseudomonadota</taxon>
        <taxon>Alphaproteobacteria</taxon>
        <taxon>Acetobacterales</taxon>
        <taxon>Roseomonadaceae</taxon>
        <taxon>Belnapia</taxon>
    </lineage>
</organism>
<feature type="compositionally biased region" description="Pro residues" evidence="1">
    <location>
        <begin position="14"/>
        <end position="25"/>
    </location>
</feature>
<evidence type="ECO:0000313" key="4">
    <source>
        <dbReference type="Proteomes" id="UP000660885"/>
    </source>
</evidence>
<keyword evidence="4" id="KW-1185">Reference proteome</keyword>
<gene>
    <name evidence="3" type="ORF">JMJ56_27760</name>
</gene>
<dbReference type="Proteomes" id="UP000660885">
    <property type="component" value="Unassembled WGS sequence"/>
</dbReference>
<dbReference type="EMBL" id="JAETWB010000036">
    <property type="protein sequence ID" value="MBL6081784.1"/>
    <property type="molecule type" value="Genomic_DNA"/>
</dbReference>
<evidence type="ECO:0000259" key="2">
    <source>
        <dbReference type="Pfam" id="PF02371"/>
    </source>
</evidence>
<dbReference type="Pfam" id="PF02371">
    <property type="entry name" value="Transposase_20"/>
    <property type="match status" value="1"/>
</dbReference>
<name>A0ABS1UAS0_9PROT</name>
<feature type="compositionally biased region" description="Basic residues" evidence="1">
    <location>
        <begin position="1"/>
        <end position="11"/>
    </location>
</feature>
<feature type="compositionally biased region" description="Basic and acidic residues" evidence="1">
    <location>
        <begin position="27"/>
        <end position="38"/>
    </location>
</feature>
<evidence type="ECO:0000256" key="1">
    <source>
        <dbReference type="SAM" id="MobiDB-lite"/>
    </source>
</evidence>
<dbReference type="InterPro" id="IPR003346">
    <property type="entry name" value="Transposase_20"/>
</dbReference>
<reference evidence="3 4" key="1">
    <citation type="submission" date="2021-01" db="EMBL/GenBank/DDBJ databases">
        <title>Belnapia mucosa sp. nov. and Belnapia arida sp. nov., isolated from the Tabernas Desert (Almeria, Spain).</title>
        <authorList>
            <person name="Molina-Menor E."/>
            <person name="Vidal-Verdu A."/>
            <person name="Calonge A."/>
            <person name="Satari L."/>
            <person name="Pereto J."/>
            <person name="Porcar M."/>
        </authorList>
    </citation>
    <scope>NUCLEOTIDE SEQUENCE [LARGE SCALE GENOMIC DNA]</scope>
    <source>
        <strain evidence="3 4">T18</strain>
    </source>
</reference>
<feature type="region of interest" description="Disordered" evidence="1">
    <location>
        <begin position="1"/>
        <end position="40"/>
    </location>
</feature>
<feature type="domain" description="Transposase IS116/IS110/IS902 C-terminal" evidence="2">
    <location>
        <begin position="26"/>
        <end position="83"/>
    </location>
</feature>
<accession>A0ABS1UAS0</accession>
<protein>
    <submittedName>
        <fullName evidence="3">IS110 family transposase</fullName>
    </submittedName>
</protein>
<evidence type="ECO:0000313" key="3">
    <source>
        <dbReference type="EMBL" id="MBL6081784.1"/>
    </source>
</evidence>